<feature type="chain" id="PRO_5035906863" evidence="2">
    <location>
        <begin position="20"/>
        <end position="114"/>
    </location>
</feature>
<proteinExistence type="predicted"/>
<keyword evidence="1 2" id="KW-0732">Signal</keyword>
<organism evidence="3 4">
    <name type="scientific">Cyclocybe aegerita</name>
    <name type="common">Black poplar mushroom</name>
    <name type="synonym">Agrocybe aegerita</name>
    <dbReference type="NCBI Taxonomy" id="1973307"/>
    <lineage>
        <taxon>Eukaryota</taxon>
        <taxon>Fungi</taxon>
        <taxon>Dikarya</taxon>
        <taxon>Basidiomycota</taxon>
        <taxon>Agaricomycotina</taxon>
        <taxon>Agaricomycetes</taxon>
        <taxon>Agaricomycetidae</taxon>
        <taxon>Agaricales</taxon>
        <taxon>Agaricineae</taxon>
        <taxon>Bolbitiaceae</taxon>
        <taxon>Cyclocybe</taxon>
    </lineage>
</organism>
<dbReference type="AlphaFoldDB" id="A0A8S0X8M5"/>
<comment type="caution">
    <text evidence="3">The sequence shown here is derived from an EMBL/GenBank/DDBJ whole genome shotgun (WGS) entry which is preliminary data.</text>
</comment>
<dbReference type="Gene3D" id="2.40.40.10">
    <property type="entry name" value="RlpA-like domain"/>
    <property type="match status" value="1"/>
</dbReference>
<dbReference type="PANTHER" id="PTHR31836:SF28">
    <property type="entry name" value="SRCR DOMAIN-CONTAINING PROTEIN-RELATED"/>
    <property type="match status" value="1"/>
</dbReference>
<dbReference type="InterPro" id="IPR051477">
    <property type="entry name" value="Expansin_CellWall"/>
</dbReference>
<evidence type="ECO:0000313" key="3">
    <source>
        <dbReference type="EMBL" id="CAA7270522.1"/>
    </source>
</evidence>
<dbReference type="EMBL" id="CACVBS010000090">
    <property type="protein sequence ID" value="CAA7270522.1"/>
    <property type="molecule type" value="Genomic_DNA"/>
</dbReference>
<evidence type="ECO:0000313" key="4">
    <source>
        <dbReference type="Proteomes" id="UP000467700"/>
    </source>
</evidence>
<protein>
    <submittedName>
        <fullName evidence="3">Uncharacterized protein</fullName>
    </submittedName>
</protein>
<accession>A0A8S0X8M5</accession>
<name>A0A8S0X8M5_CYCAE</name>
<dbReference type="Proteomes" id="UP000467700">
    <property type="component" value="Unassembled WGS sequence"/>
</dbReference>
<dbReference type="SUPFAM" id="SSF50685">
    <property type="entry name" value="Barwin-like endoglucanases"/>
    <property type="match status" value="1"/>
</dbReference>
<evidence type="ECO:0000256" key="2">
    <source>
        <dbReference type="SAM" id="SignalP"/>
    </source>
</evidence>
<keyword evidence="4" id="KW-1185">Reference proteome</keyword>
<dbReference type="InterPro" id="IPR036908">
    <property type="entry name" value="RlpA-like_sf"/>
</dbReference>
<reference evidence="3 4" key="1">
    <citation type="submission" date="2020-01" db="EMBL/GenBank/DDBJ databases">
        <authorList>
            <person name="Gupta K D."/>
        </authorList>
    </citation>
    <scope>NUCLEOTIDE SEQUENCE [LARGE SCALE GENOMIC DNA]</scope>
</reference>
<feature type="signal peptide" evidence="2">
    <location>
        <begin position="1"/>
        <end position="19"/>
    </location>
</feature>
<evidence type="ECO:0000256" key="1">
    <source>
        <dbReference type="ARBA" id="ARBA00022729"/>
    </source>
</evidence>
<dbReference type="OrthoDB" id="406505at2759"/>
<dbReference type="CDD" id="cd22191">
    <property type="entry name" value="DPBB_RlpA_EXP_N-like"/>
    <property type="match status" value="1"/>
</dbReference>
<dbReference type="PANTHER" id="PTHR31836">
    <property type="match status" value="1"/>
</dbReference>
<sequence>MQRVAVFFAVFTSVMLTLASPLPSATTQEDELVDIDKRIDHVGRGTWFYPGLGNCGKWNNDNDFVVAIGKRLYDRNRGSNCDQYMEIINTANGKSAYGLTRDSCHSCSDDDIAR</sequence>
<gene>
    <name evidence="3" type="ORF">AAE3_LOCUS12771</name>
</gene>